<evidence type="ECO:0000313" key="1">
    <source>
        <dbReference type="EMBL" id="PYE38125.1"/>
    </source>
</evidence>
<gene>
    <name evidence="1" type="ORF">DFP82_10973</name>
</gene>
<dbReference type="AlphaFoldDB" id="A0A2V4VH59"/>
<protein>
    <submittedName>
        <fullName evidence="1">Uncharacterized protein</fullName>
    </submittedName>
</protein>
<sequence length="59" mass="6779">MTQQDHTSPNLEQQPPHSVPSNFSKWILPILKTVLSILLPYLLSPPDISIHIHHINIMF</sequence>
<dbReference type="RefSeq" id="WP_110923932.1">
    <property type="nucleotide sequence ID" value="NZ_QJSU01000009.1"/>
</dbReference>
<organism evidence="1 2">
    <name type="scientific">Psychrobacter fozii</name>
    <dbReference type="NCBI Taxonomy" id="198480"/>
    <lineage>
        <taxon>Bacteria</taxon>
        <taxon>Pseudomonadati</taxon>
        <taxon>Pseudomonadota</taxon>
        <taxon>Gammaproteobacteria</taxon>
        <taxon>Moraxellales</taxon>
        <taxon>Moraxellaceae</taxon>
        <taxon>Psychrobacter</taxon>
    </lineage>
</organism>
<evidence type="ECO:0000313" key="2">
    <source>
        <dbReference type="Proteomes" id="UP000247746"/>
    </source>
</evidence>
<name>A0A2V4VH59_9GAMM</name>
<proteinExistence type="predicted"/>
<dbReference type="EMBL" id="QJSU01000009">
    <property type="protein sequence ID" value="PYE38125.1"/>
    <property type="molecule type" value="Genomic_DNA"/>
</dbReference>
<dbReference type="Proteomes" id="UP000247746">
    <property type="component" value="Unassembled WGS sequence"/>
</dbReference>
<comment type="caution">
    <text evidence="1">The sequence shown here is derived from an EMBL/GenBank/DDBJ whole genome shotgun (WGS) entry which is preliminary data.</text>
</comment>
<keyword evidence="2" id="KW-1185">Reference proteome</keyword>
<dbReference type="OrthoDB" id="9992316at2"/>
<accession>A0A2V4VH59</accession>
<reference evidence="1 2" key="1">
    <citation type="submission" date="2018-06" db="EMBL/GenBank/DDBJ databases">
        <title>Genomic Encyclopedia of Type Strains, Phase III (KMG-III): the genomes of soil and plant-associated and newly described type strains.</title>
        <authorList>
            <person name="Whitman W."/>
        </authorList>
    </citation>
    <scope>NUCLEOTIDE SEQUENCE [LARGE SCALE GENOMIC DNA]</scope>
    <source>
        <strain evidence="1 2">CECT 5889</strain>
    </source>
</reference>